<gene>
    <name evidence="2" type="ORF">RS82_03472</name>
</gene>
<comment type="caution">
    <text evidence="2">The sequence shown here is derived from an EMBL/GenBank/DDBJ whole genome shotgun (WGS) entry which is preliminary data.</text>
</comment>
<protein>
    <submittedName>
        <fullName evidence="2">Uncharacterized protein</fullName>
    </submittedName>
</protein>
<dbReference type="RefSeq" id="WP_045301604.1">
    <property type="nucleotide sequence ID" value="NZ_JYJA01000039.1"/>
</dbReference>
<dbReference type="EMBL" id="JYJA01000039">
    <property type="protein sequence ID" value="KJL40856.1"/>
    <property type="molecule type" value="Genomic_DNA"/>
</dbReference>
<organism evidence="2 3">
    <name type="scientific">Microbacterium trichothecenolyticum</name>
    <name type="common">Aureobacterium trichothecenolyticum</name>
    <dbReference type="NCBI Taxonomy" id="69370"/>
    <lineage>
        <taxon>Bacteria</taxon>
        <taxon>Bacillati</taxon>
        <taxon>Actinomycetota</taxon>
        <taxon>Actinomycetes</taxon>
        <taxon>Micrococcales</taxon>
        <taxon>Microbacteriaceae</taxon>
        <taxon>Microbacterium</taxon>
    </lineage>
</organism>
<dbReference type="AlphaFoldDB" id="A0A0M2H8G1"/>
<reference evidence="2 3" key="1">
    <citation type="submission" date="2015-02" db="EMBL/GenBank/DDBJ databases">
        <title>Draft genome sequences of ten Microbacterium spp. with emphasis on heavy metal contaminated environments.</title>
        <authorList>
            <person name="Corretto E."/>
        </authorList>
    </citation>
    <scope>NUCLEOTIDE SEQUENCE [LARGE SCALE GENOMIC DNA]</scope>
    <source>
        <strain evidence="2 3">DSM 8608</strain>
    </source>
</reference>
<evidence type="ECO:0000256" key="1">
    <source>
        <dbReference type="SAM" id="MobiDB-lite"/>
    </source>
</evidence>
<dbReference type="OrthoDB" id="5084227at2"/>
<accession>A0A0M2H8G1</accession>
<evidence type="ECO:0000313" key="2">
    <source>
        <dbReference type="EMBL" id="KJL40856.1"/>
    </source>
</evidence>
<feature type="region of interest" description="Disordered" evidence="1">
    <location>
        <begin position="1"/>
        <end position="25"/>
    </location>
</feature>
<proteinExistence type="predicted"/>
<dbReference type="Proteomes" id="UP000034098">
    <property type="component" value="Unassembled WGS sequence"/>
</dbReference>
<name>A0A0M2H8G1_MICTR</name>
<sequence>MADRADWDDADGITVDAGPAFAPGPEDAVADWAPTDVMVDDDPFANAFTDEIANVTASDWDVDADVLWGDDASPDLGIDPGASAFDFPA</sequence>
<evidence type="ECO:0000313" key="3">
    <source>
        <dbReference type="Proteomes" id="UP000034098"/>
    </source>
</evidence>
<keyword evidence="3" id="KW-1185">Reference proteome</keyword>
<dbReference type="PATRIC" id="fig|69370.6.peg.3536"/>